<evidence type="ECO:0000256" key="5">
    <source>
        <dbReference type="ARBA" id="ARBA00051722"/>
    </source>
</evidence>
<gene>
    <name evidence="6" type="primary">epsD</name>
    <name evidence="6" type="ORF">acsn021_25280</name>
</gene>
<dbReference type="InterPro" id="IPR016195">
    <property type="entry name" value="Pol/histidinol_Pase-like"/>
</dbReference>
<dbReference type="GO" id="GO:0004725">
    <property type="term" value="F:protein tyrosine phosphatase activity"/>
    <property type="evidence" value="ECO:0007669"/>
    <property type="project" value="UniProtKB-EC"/>
</dbReference>
<sequence>MTKSLAEQGIITAVCTPHFNPAEVSMEDFLKAREGAVQSIQNSGVKLIPGSEIFLHEYLFHYKDISPLCIGDTRYLLIEFPINKTWDTKNEFYVRQLINYYGIIPIIAHIERYKPILKNTGILKRLRDMGCLIQTNTSSVIEKRTSRLVIKYLQAGYIDLLGSDCHNMTTRPPCFTKALKEIKRKAGLDIITRLEVNSERVITGEYINKSTGYILD</sequence>
<evidence type="ECO:0000256" key="3">
    <source>
        <dbReference type="ARBA" id="ARBA00022801"/>
    </source>
</evidence>
<evidence type="ECO:0000256" key="2">
    <source>
        <dbReference type="ARBA" id="ARBA00013064"/>
    </source>
</evidence>
<keyword evidence="3" id="KW-0378">Hydrolase</keyword>
<dbReference type="EC" id="3.1.3.48" evidence="2"/>
<evidence type="ECO:0000256" key="4">
    <source>
        <dbReference type="ARBA" id="ARBA00022912"/>
    </source>
</evidence>
<accession>A0A6S6R0V1</accession>
<keyword evidence="7" id="KW-1185">Reference proteome</keyword>
<dbReference type="KEGG" id="acel:acsn021_25280"/>
<comment type="similarity">
    <text evidence="1">Belongs to the metallo-dependent hydrolases superfamily. CpsB/CapC family.</text>
</comment>
<protein>
    <recommendedName>
        <fullName evidence="2">protein-tyrosine-phosphatase</fullName>
        <ecNumber evidence="2">3.1.3.48</ecNumber>
    </recommendedName>
</protein>
<evidence type="ECO:0000313" key="7">
    <source>
        <dbReference type="Proteomes" id="UP000515561"/>
    </source>
</evidence>
<dbReference type="PANTHER" id="PTHR39181">
    <property type="entry name" value="TYROSINE-PROTEIN PHOSPHATASE YWQE"/>
    <property type="match status" value="1"/>
</dbReference>
<dbReference type="GO" id="GO:0030145">
    <property type="term" value="F:manganese ion binding"/>
    <property type="evidence" value="ECO:0007669"/>
    <property type="project" value="InterPro"/>
</dbReference>
<dbReference type="AlphaFoldDB" id="A0A6S6R0V1"/>
<keyword evidence="4" id="KW-0904">Protein phosphatase</keyword>
<dbReference type="SUPFAM" id="SSF89550">
    <property type="entry name" value="PHP domain-like"/>
    <property type="match status" value="1"/>
</dbReference>
<organism evidence="6 7">
    <name type="scientific">Anaerocolumna cellulosilytica</name>
    <dbReference type="NCBI Taxonomy" id="433286"/>
    <lineage>
        <taxon>Bacteria</taxon>
        <taxon>Bacillati</taxon>
        <taxon>Bacillota</taxon>
        <taxon>Clostridia</taxon>
        <taxon>Lachnospirales</taxon>
        <taxon>Lachnospiraceae</taxon>
        <taxon>Anaerocolumna</taxon>
    </lineage>
</organism>
<evidence type="ECO:0000313" key="6">
    <source>
        <dbReference type="EMBL" id="BCJ94959.1"/>
    </source>
</evidence>
<name>A0A6S6R0V1_9FIRM</name>
<dbReference type="EMBL" id="AP023367">
    <property type="protein sequence ID" value="BCJ94959.1"/>
    <property type="molecule type" value="Genomic_DNA"/>
</dbReference>
<evidence type="ECO:0000256" key="1">
    <source>
        <dbReference type="ARBA" id="ARBA00005750"/>
    </source>
</evidence>
<dbReference type="PIRSF" id="PIRSF016557">
    <property type="entry name" value="Caps_synth_CpsB"/>
    <property type="match status" value="1"/>
</dbReference>
<dbReference type="PANTHER" id="PTHR39181:SF1">
    <property type="entry name" value="TYROSINE-PROTEIN PHOSPHATASE YWQE"/>
    <property type="match status" value="1"/>
</dbReference>
<reference evidence="6 7" key="1">
    <citation type="journal article" date="2016" name="Int. J. Syst. Evol. Microbiol.">
        <title>Descriptions of Anaerotaenia torta gen. nov., sp. nov. and Anaerocolumna cellulosilytica gen. nov., sp. nov. isolated from a methanogenic reactor of cattle waste.</title>
        <authorList>
            <person name="Uek A."/>
            <person name="Ohtaki Y."/>
            <person name="Kaku N."/>
            <person name="Ueki K."/>
        </authorList>
    </citation>
    <scope>NUCLEOTIDE SEQUENCE [LARGE SCALE GENOMIC DNA]</scope>
    <source>
        <strain evidence="6 7">SN021</strain>
    </source>
</reference>
<dbReference type="Proteomes" id="UP000515561">
    <property type="component" value="Chromosome"/>
</dbReference>
<comment type="catalytic activity">
    <reaction evidence="5">
        <text>O-phospho-L-tyrosyl-[protein] + H2O = L-tyrosyl-[protein] + phosphate</text>
        <dbReference type="Rhea" id="RHEA:10684"/>
        <dbReference type="Rhea" id="RHEA-COMP:10136"/>
        <dbReference type="Rhea" id="RHEA-COMP:20101"/>
        <dbReference type="ChEBI" id="CHEBI:15377"/>
        <dbReference type="ChEBI" id="CHEBI:43474"/>
        <dbReference type="ChEBI" id="CHEBI:46858"/>
        <dbReference type="ChEBI" id="CHEBI:61978"/>
        <dbReference type="EC" id="3.1.3.48"/>
    </reaction>
</comment>
<dbReference type="InterPro" id="IPR016667">
    <property type="entry name" value="Caps_polysacc_synth_CpsB/CapC"/>
</dbReference>
<dbReference type="Gene3D" id="3.20.20.140">
    <property type="entry name" value="Metal-dependent hydrolases"/>
    <property type="match status" value="1"/>
</dbReference>
<proteinExistence type="inferred from homology"/>
<dbReference type="Pfam" id="PF19567">
    <property type="entry name" value="CpsB_CapC"/>
    <property type="match status" value="1"/>
</dbReference>